<dbReference type="EMBL" id="FMYM01000004">
    <property type="protein sequence ID" value="SDB96896.1"/>
    <property type="molecule type" value="Genomic_DNA"/>
</dbReference>
<dbReference type="AlphaFoldDB" id="A0A1G6HTV0"/>
<keyword evidence="3" id="KW-1185">Reference proteome</keyword>
<proteinExistence type="predicted"/>
<sequence>MMNELKVIAQDGQLLVDSRDVAEMVDKKHHNLLRDIDKYVEVLTDSTELKIDFSEFFIEDSYQDKTGRTLPCYLLTREGCDMVANKLTGKKGIEFTAAYVIKFKEMEKQLKARDEIDKTRSEVLYLAAQMAEEKERLELENAEMKPKASYCDAVLKTEDVVSVTDIAKDYGVGAVTMNKWLHELGVQYKQGGRWLLYAKYQDKGYTKSQTVFISEDKSKLHTYWTQAGRMFIYELLKREKGVVPMMEREQTA</sequence>
<feature type="domain" description="Antirepressor protein C-terminal" evidence="1">
    <location>
        <begin position="138"/>
        <end position="237"/>
    </location>
</feature>
<dbReference type="GO" id="GO:0003677">
    <property type="term" value="F:DNA binding"/>
    <property type="evidence" value="ECO:0007669"/>
    <property type="project" value="InterPro"/>
</dbReference>
<gene>
    <name evidence="2" type="ORF">SAMN05421737_104145</name>
</gene>
<dbReference type="Pfam" id="PF03374">
    <property type="entry name" value="ANT"/>
    <property type="match status" value="1"/>
</dbReference>
<dbReference type="Proteomes" id="UP000242662">
    <property type="component" value="Unassembled WGS sequence"/>
</dbReference>
<reference evidence="3" key="1">
    <citation type="submission" date="2016-09" db="EMBL/GenBank/DDBJ databases">
        <authorList>
            <person name="Varghese N."/>
            <person name="Submissions S."/>
        </authorList>
    </citation>
    <scope>NUCLEOTIDE SEQUENCE [LARGE SCALE GENOMIC DNA]</scope>
    <source>
        <strain evidence="3">25nlg</strain>
    </source>
</reference>
<dbReference type="Pfam" id="PF09669">
    <property type="entry name" value="Phage_pRha"/>
    <property type="match status" value="1"/>
</dbReference>
<dbReference type="NCBIfam" id="TIGR02681">
    <property type="entry name" value="phage_pRha"/>
    <property type="match status" value="1"/>
</dbReference>
<accession>A0A1G6HTV0</accession>
<evidence type="ECO:0000313" key="2">
    <source>
        <dbReference type="EMBL" id="SDB96896.1"/>
    </source>
</evidence>
<dbReference type="InterPro" id="IPR005039">
    <property type="entry name" value="Ant_C"/>
</dbReference>
<evidence type="ECO:0000259" key="1">
    <source>
        <dbReference type="Pfam" id="PF03374"/>
    </source>
</evidence>
<protein>
    <submittedName>
        <fullName evidence="2">Phage regulatory protein, rha family</fullName>
    </submittedName>
</protein>
<name>A0A1G6HTV0_9BACI</name>
<dbReference type="STRING" id="1464122.SAMN05421737_104145"/>
<organism evidence="2 3">
    <name type="scientific">Shouchella lonarensis</name>
    <dbReference type="NCBI Taxonomy" id="1464122"/>
    <lineage>
        <taxon>Bacteria</taxon>
        <taxon>Bacillati</taxon>
        <taxon>Bacillota</taxon>
        <taxon>Bacilli</taxon>
        <taxon>Bacillales</taxon>
        <taxon>Bacillaceae</taxon>
        <taxon>Shouchella</taxon>
    </lineage>
</organism>
<dbReference type="InterPro" id="IPR014054">
    <property type="entry name" value="Phage_regulatory_Rha"/>
</dbReference>
<dbReference type="RefSeq" id="WP_245701096.1">
    <property type="nucleotide sequence ID" value="NZ_FMYM01000004.1"/>
</dbReference>
<evidence type="ECO:0000313" key="3">
    <source>
        <dbReference type="Proteomes" id="UP000242662"/>
    </source>
</evidence>